<keyword evidence="2" id="KW-1185">Reference proteome</keyword>
<evidence type="ECO:0000313" key="1">
    <source>
        <dbReference type="EMBL" id="CCK82369.1"/>
    </source>
</evidence>
<evidence type="ECO:0000313" key="2">
    <source>
        <dbReference type="Proteomes" id="UP000007347"/>
    </source>
</evidence>
<sequence>MEVFSFHAGIGSKFIYESKKIYNRHFYLIFKSLPRSDLAILYKNLLTLVCPQKKLKVSVWLFKDFHRKFIKNLDIKQNSDRL</sequence>
<gene>
    <name evidence="1" type="ordered locus">TOL2_C42130</name>
</gene>
<dbReference type="STRING" id="651182.TOL2_C42130"/>
<dbReference type="KEGG" id="dto:TOL2_C42130"/>
<protein>
    <submittedName>
        <fullName evidence="1">Uncharacterized protein</fullName>
    </submittedName>
</protein>
<proteinExistence type="predicted"/>
<organism evidence="1 2">
    <name type="scientific">Desulfobacula toluolica (strain DSM 7467 / Tol2)</name>
    <dbReference type="NCBI Taxonomy" id="651182"/>
    <lineage>
        <taxon>Bacteria</taxon>
        <taxon>Pseudomonadati</taxon>
        <taxon>Thermodesulfobacteriota</taxon>
        <taxon>Desulfobacteria</taxon>
        <taxon>Desulfobacterales</taxon>
        <taxon>Desulfobacteraceae</taxon>
        <taxon>Desulfobacula</taxon>
    </lineage>
</organism>
<reference evidence="1 2" key="1">
    <citation type="journal article" date="2013" name="Environ. Microbiol.">
        <title>Complete genome, catabolic sub-proteomes and key-metabolites of Desulfobacula toluolica Tol2, a marine, aromatic compound-degrading, sulfate-reducing bacterium.</title>
        <authorList>
            <person name="Wohlbrand L."/>
            <person name="Jacob J.H."/>
            <person name="Kube M."/>
            <person name="Mussmann M."/>
            <person name="Jarling R."/>
            <person name="Beck A."/>
            <person name="Amann R."/>
            <person name="Wilkes H."/>
            <person name="Reinhardt R."/>
            <person name="Rabus R."/>
        </authorList>
    </citation>
    <scope>NUCLEOTIDE SEQUENCE [LARGE SCALE GENOMIC DNA]</scope>
    <source>
        <strain evidence="2">DSM 7467 / Tol2</strain>
    </source>
</reference>
<dbReference type="EMBL" id="FO203503">
    <property type="protein sequence ID" value="CCK82369.1"/>
    <property type="molecule type" value="Genomic_DNA"/>
</dbReference>
<dbReference type="AlphaFoldDB" id="K0NCT0"/>
<accession>K0NCT0</accession>
<name>K0NCT0_DESTT</name>
<dbReference type="Proteomes" id="UP000007347">
    <property type="component" value="Chromosome"/>
</dbReference>
<dbReference type="HOGENOM" id="CLU_2552790_0_0_7"/>